<organism evidence="4 5">
    <name type="scientific">Acipenser ruthenus</name>
    <name type="common">Sterlet sturgeon</name>
    <dbReference type="NCBI Taxonomy" id="7906"/>
    <lineage>
        <taxon>Eukaryota</taxon>
        <taxon>Metazoa</taxon>
        <taxon>Chordata</taxon>
        <taxon>Craniata</taxon>
        <taxon>Vertebrata</taxon>
        <taxon>Euteleostomi</taxon>
        <taxon>Actinopterygii</taxon>
        <taxon>Chondrostei</taxon>
        <taxon>Acipenseriformes</taxon>
        <taxon>Acipenseridae</taxon>
        <taxon>Acipenser</taxon>
    </lineage>
</organism>
<dbReference type="InterPro" id="IPR005502">
    <property type="entry name" value="Ribosyl_crysJ1"/>
</dbReference>
<feature type="region of interest" description="Disordered" evidence="3">
    <location>
        <begin position="438"/>
        <end position="478"/>
    </location>
</feature>
<dbReference type="Gene3D" id="1.10.4080.10">
    <property type="entry name" value="ADP-ribosylation/Crystallin J1"/>
    <property type="match status" value="1"/>
</dbReference>
<evidence type="ECO:0000256" key="1">
    <source>
        <dbReference type="ARBA" id="ARBA00010702"/>
    </source>
</evidence>
<dbReference type="PANTHER" id="PTHR16222:SF23">
    <property type="entry name" value="INACTIVE ADP-RIBOSYLTRANSFERASE ARH2"/>
    <property type="match status" value="1"/>
</dbReference>
<dbReference type="InterPro" id="IPR036705">
    <property type="entry name" value="Ribosyl_crysJ1_sf"/>
</dbReference>
<keyword evidence="5" id="KW-1185">Reference proteome</keyword>
<evidence type="ECO:0000256" key="2">
    <source>
        <dbReference type="PIRSR" id="PIRSR605502-1"/>
    </source>
</evidence>
<comment type="similarity">
    <text evidence="1">Belongs to the ADP-ribosylglycohydrolase family.</text>
</comment>
<comment type="cofactor">
    <cofactor evidence="2">
        <name>Mg(2+)</name>
        <dbReference type="ChEBI" id="CHEBI:18420"/>
    </cofactor>
    <text evidence="2">Binds 2 magnesium ions per subunit.</text>
</comment>
<dbReference type="InterPro" id="IPR050792">
    <property type="entry name" value="ADP-ribosylglycohydrolase"/>
</dbReference>
<feature type="binding site" evidence="2">
    <location>
        <position position="287"/>
    </location>
    <ligand>
        <name>Mg(2+)</name>
        <dbReference type="ChEBI" id="CHEBI:18420"/>
        <label>1</label>
    </ligand>
</feature>
<gene>
    <name evidence="4" type="ORF">EOD39_5847</name>
</gene>
<dbReference type="PANTHER" id="PTHR16222">
    <property type="entry name" value="ADP-RIBOSYLGLYCOHYDROLASE"/>
    <property type="match status" value="1"/>
</dbReference>
<sequence length="858" mass="96057">MEKYKAAMVLVEVGNAVGYQNKHQGYWKCLQKLKEFEDTHYLDKVQPPAKWKVPLNILMLMATAEVLTAGLDSWQSFYKELAKKYLIAVAGFQNSSEDLGHGPSDPEPKCVAAGRGMCIGMCYSKPEQLYDLIQASIECGRMTHSYPAGFLGSLCTALFTSYAIQEKPVSQWGRMMLGVMPQAEEYCRKKIALFSDYSENWFYFEAKWQFYLQHRTIDKDGCDNPVFPENYDAKERHKLYKRWGSESSGRRKGLEITLIIYDALLAAGNDWNQLCQRAMIHGGDSESTGAIAGCLYGLLYGIENVPKCILQNLRLKEQLERLGKRLYLVAHGESSCLCKDYISACENSTSLRQIVRKLASKRTVDEINNLLNYMALLEKDNSKPVESDSKTKEKQEAAAKPRLTRFQLLQCRFTKFGIKNKMEKLILNEPGKKKITLNKVQPSDGANNFAQNNTQQGPSERQNKSTDRLGITKETESTNNITVSEKQENRHTQLNEQTADHHSLFTKLGTTSAISQVKIAPTEPLVDTAPAMLQTSAEELQKESWTENAALVSLKCVPCNTNQIFVYKLPTIHPQVEQLNTEISTSPKIQTDSVSESQTSQTETQYKTKLAYTERQNCSKQIAIEIPNHGLDSNNPSLYADKVSPATEHREVRASVIHDKSPEHELCEKTSPKDSFEMNPPTAPSYDADMLPGTGQRSKSNTKEAISQVHKAKSEECATQSVSELAQTVRQPVEAIADEPIKGCTEIPVSSQLSVTPVVGIKVALEQKHSEHEKVADQLACVAPAQEVAKPETLTEEARLPGMWHVPSTSNSRQRNKNSKTVPWKYKVHSYAEPIGVHQTSTVTARVVLRASELIMLS</sequence>
<dbReference type="GO" id="GO:0046872">
    <property type="term" value="F:metal ion binding"/>
    <property type="evidence" value="ECO:0007669"/>
    <property type="project" value="UniProtKB-KW"/>
</dbReference>
<dbReference type="Proteomes" id="UP000289886">
    <property type="component" value="Unassembled WGS sequence"/>
</dbReference>
<proteinExistence type="inferred from homology"/>
<name>A0A444UCM2_ACIRT</name>
<feature type="compositionally biased region" description="Polar residues" evidence="3">
    <location>
        <begin position="438"/>
        <end position="460"/>
    </location>
</feature>
<evidence type="ECO:0000313" key="4">
    <source>
        <dbReference type="EMBL" id="RXM32937.1"/>
    </source>
</evidence>
<keyword evidence="4" id="KW-0378">Hydrolase</keyword>
<accession>A0A444UCM2</accession>
<comment type="caution">
    <text evidence="4">The sequence shown here is derived from an EMBL/GenBank/DDBJ whole genome shotgun (WGS) entry which is preliminary data.</text>
</comment>
<dbReference type="AlphaFoldDB" id="A0A444UCM2"/>
<evidence type="ECO:0000313" key="5">
    <source>
        <dbReference type="Proteomes" id="UP000289886"/>
    </source>
</evidence>
<dbReference type="GO" id="GO:0016787">
    <property type="term" value="F:hydrolase activity"/>
    <property type="evidence" value="ECO:0007669"/>
    <property type="project" value="UniProtKB-KW"/>
</dbReference>
<evidence type="ECO:0000256" key="3">
    <source>
        <dbReference type="SAM" id="MobiDB-lite"/>
    </source>
</evidence>
<keyword evidence="2" id="KW-0479">Metal-binding</keyword>
<dbReference type="EMBL" id="SCEB01214826">
    <property type="protein sequence ID" value="RXM32937.1"/>
    <property type="molecule type" value="Genomic_DNA"/>
</dbReference>
<reference evidence="4 5" key="1">
    <citation type="submission" date="2019-01" db="EMBL/GenBank/DDBJ databases">
        <title>Draft Genome and Complete Hox-Cluster Characterization of the Sterlet Sturgeon (Acipenser ruthenus).</title>
        <authorList>
            <person name="Wei Q."/>
        </authorList>
    </citation>
    <scope>NUCLEOTIDE SEQUENCE [LARGE SCALE GENOMIC DNA]</scope>
    <source>
        <strain evidence="4">WHYD16114868_AA</strain>
        <tissue evidence="4">Blood</tissue>
    </source>
</reference>
<protein>
    <submittedName>
        <fullName evidence="4">[Protein ADP-ribosylarginine] hydrolase-like protein 1</fullName>
    </submittedName>
</protein>
<dbReference type="Pfam" id="PF03747">
    <property type="entry name" value="ADP_ribosyl_GH"/>
    <property type="match status" value="1"/>
</dbReference>
<keyword evidence="2" id="KW-0460">Magnesium</keyword>
<dbReference type="SUPFAM" id="SSF101478">
    <property type="entry name" value="ADP-ribosylglycohydrolase"/>
    <property type="match status" value="1"/>
</dbReference>
<feature type="compositionally biased region" description="Basic and acidic residues" evidence="3">
    <location>
        <begin position="461"/>
        <end position="476"/>
    </location>
</feature>
<feature type="binding site" evidence="2">
    <location>
        <position position="284"/>
    </location>
    <ligand>
        <name>Mg(2+)</name>
        <dbReference type="ChEBI" id="CHEBI:18420"/>
        <label>1</label>
    </ligand>
</feature>